<accession>A0AAN5CGE5</accession>
<feature type="non-terminal residue" evidence="1">
    <location>
        <position position="69"/>
    </location>
</feature>
<sequence>YNPITHRISVIATKNVMLTERAIIGQRNGATLLLKATKTRTLVMRSKYAIETFGRTSPTSVVSIPRGCI</sequence>
<organism evidence="1 2">
    <name type="scientific">Pristionchus mayeri</name>
    <dbReference type="NCBI Taxonomy" id="1317129"/>
    <lineage>
        <taxon>Eukaryota</taxon>
        <taxon>Metazoa</taxon>
        <taxon>Ecdysozoa</taxon>
        <taxon>Nematoda</taxon>
        <taxon>Chromadorea</taxon>
        <taxon>Rhabditida</taxon>
        <taxon>Rhabditina</taxon>
        <taxon>Diplogasteromorpha</taxon>
        <taxon>Diplogasteroidea</taxon>
        <taxon>Neodiplogasteridae</taxon>
        <taxon>Pristionchus</taxon>
    </lineage>
</organism>
<proteinExistence type="predicted"/>
<evidence type="ECO:0000313" key="1">
    <source>
        <dbReference type="EMBL" id="GMR41406.1"/>
    </source>
</evidence>
<dbReference type="AlphaFoldDB" id="A0AAN5CGE5"/>
<protein>
    <submittedName>
        <fullName evidence="1">Uncharacterized protein</fullName>
    </submittedName>
</protein>
<name>A0AAN5CGE5_9BILA</name>
<keyword evidence="2" id="KW-1185">Reference proteome</keyword>
<dbReference type="EMBL" id="BTRK01000003">
    <property type="protein sequence ID" value="GMR41406.1"/>
    <property type="molecule type" value="Genomic_DNA"/>
</dbReference>
<comment type="caution">
    <text evidence="1">The sequence shown here is derived from an EMBL/GenBank/DDBJ whole genome shotgun (WGS) entry which is preliminary data.</text>
</comment>
<gene>
    <name evidence="1" type="ORF">PMAYCL1PPCAC_11601</name>
</gene>
<dbReference type="Proteomes" id="UP001328107">
    <property type="component" value="Unassembled WGS sequence"/>
</dbReference>
<reference evidence="2" key="1">
    <citation type="submission" date="2022-10" db="EMBL/GenBank/DDBJ databases">
        <title>Genome assembly of Pristionchus species.</title>
        <authorList>
            <person name="Yoshida K."/>
            <person name="Sommer R.J."/>
        </authorList>
    </citation>
    <scope>NUCLEOTIDE SEQUENCE [LARGE SCALE GENOMIC DNA]</scope>
    <source>
        <strain evidence="2">RS5460</strain>
    </source>
</reference>
<evidence type="ECO:0000313" key="2">
    <source>
        <dbReference type="Proteomes" id="UP001328107"/>
    </source>
</evidence>
<feature type="non-terminal residue" evidence="1">
    <location>
        <position position="1"/>
    </location>
</feature>